<accession>A0A2K4ZJ80</accession>
<protein>
    <recommendedName>
        <fullName evidence="9">Circadian input-output histidine kinase CikA</fullName>
        <ecNumber evidence="3">2.7.13.3</ecNumber>
    </recommendedName>
    <alternativeName>
        <fullName evidence="4">Stage 0 sporulation protein A homolog</fullName>
    </alternativeName>
</protein>
<evidence type="ECO:0000256" key="3">
    <source>
        <dbReference type="ARBA" id="ARBA00012438"/>
    </source>
</evidence>
<dbReference type="PROSITE" id="PS50110">
    <property type="entry name" value="RESPONSE_REGULATORY"/>
    <property type="match status" value="2"/>
</dbReference>
<evidence type="ECO:0000256" key="12">
    <source>
        <dbReference type="SAM" id="Phobius"/>
    </source>
</evidence>
<sequence>MQLGFWIGLDIRRNLENEKKQKADKSIRFLVISLAGVCILIIGLFTLLSAYMNKRSTKTIEEVGRMYMNSMNEQIVLHYETVISLRLSQINAIADTIMPKDDDREAFLDTLEYSAQARGFTYLAFYSGDGEFEMIYGEKVEVLDPQPFLNSLKKGQEKIAVARDTAGNGVVLMGIPYSVPMEDGSESISLVGGFSTEYMSESLFLDEKDTLVDSYVIRNDGSYVLRGGSFATQIFYDRMYETFGEQNIETAEYHIQEMKTAIEAGENYSVVLRGPYSKYHLYCIRLPYSEWYLVTRLPFDYLDAVITDMGRDWTHMVYIACGIMVVALLLIFGQSFKMAKAQMQELKEASETANQERRAAEEARRVAEKAQGEAEHANRAKSEFLSNMSHDIRTPMNAIVGMTTIAIANMNNMEQVQNCLKKIALSSKHLLGLINDVLDMSKIESGKMTLNIDQVSLREVMDNIVNIVQPQVKAKRQHFNIFIHDISVENVCCDNVRLNQVMINLLGNAVKFTPEEGAINVSLFEEESPRGEDYIRTHLYVKDTGIGMSKEYMTKIFDSFSREDTARVQKTEGTGLGMAITKYIVDAMDGSIEVESELGRGSEFHVILDLLKARVQEADMVLPNWNMLVVDDDEQLCASAVAALKAIGVIPDWCLNAEEAIRKVDEKHRNHDDYRVIMLDWKLPGMDGITAAREIRRLYGDDIPILLISAYDWSDIEDEARAAGVTGFIGKPLFKSTLYYGLQPYVAQDLGELNAASGRMEGVKLGGKRILLAEDNDINWEIANELLSAVGLELDWAENGQICLDKFRESPLYYYEAVLMDVRMPVMNGYEATRAIRALEREDSNLPIIAMTADAFSEDVKKCLDSGMNAHVAKPIDVKEVCRQLEKFIFG</sequence>
<dbReference type="InterPro" id="IPR036097">
    <property type="entry name" value="HisK_dim/P_sf"/>
</dbReference>
<dbReference type="AlphaFoldDB" id="A0A2K4ZJ80"/>
<keyword evidence="16" id="KW-1185">Reference proteome</keyword>
<dbReference type="OrthoDB" id="9811620at2"/>
<evidence type="ECO:0000256" key="6">
    <source>
        <dbReference type="ARBA" id="ARBA00022777"/>
    </source>
</evidence>
<dbReference type="Pfam" id="PF02518">
    <property type="entry name" value="HATPase_c"/>
    <property type="match status" value="1"/>
</dbReference>
<name>A0A2K4ZJ80_9FIRM</name>
<evidence type="ECO:0000256" key="10">
    <source>
        <dbReference type="PROSITE-ProRule" id="PRU00169"/>
    </source>
</evidence>
<evidence type="ECO:0000259" key="13">
    <source>
        <dbReference type="PROSITE" id="PS50109"/>
    </source>
</evidence>
<dbReference type="InterPro" id="IPR036890">
    <property type="entry name" value="HATPase_C_sf"/>
</dbReference>
<feature type="transmembrane region" description="Helical" evidence="12">
    <location>
        <begin position="313"/>
        <end position="333"/>
    </location>
</feature>
<feature type="modified residue" description="4-aspartylphosphate" evidence="10">
    <location>
        <position position="680"/>
    </location>
</feature>
<evidence type="ECO:0000313" key="16">
    <source>
        <dbReference type="Proteomes" id="UP000236311"/>
    </source>
</evidence>
<proteinExistence type="inferred from homology"/>
<dbReference type="InterPro" id="IPR003594">
    <property type="entry name" value="HATPase_dom"/>
</dbReference>
<keyword evidence="5 10" id="KW-0597">Phosphoprotein</keyword>
<dbReference type="CDD" id="cd00082">
    <property type="entry name" value="HisKA"/>
    <property type="match status" value="1"/>
</dbReference>
<dbReference type="CDD" id="cd17546">
    <property type="entry name" value="REC_hyHK_CKI1_RcsC-like"/>
    <property type="match status" value="2"/>
</dbReference>
<evidence type="ECO:0000256" key="1">
    <source>
        <dbReference type="ARBA" id="ARBA00000085"/>
    </source>
</evidence>
<feature type="region of interest" description="Disordered" evidence="11">
    <location>
        <begin position="349"/>
        <end position="380"/>
    </location>
</feature>
<evidence type="ECO:0000256" key="2">
    <source>
        <dbReference type="ARBA" id="ARBA00006402"/>
    </source>
</evidence>
<keyword evidence="12" id="KW-1133">Transmembrane helix</keyword>
<evidence type="ECO:0000259" key="14">
    <source>
        <dbReference type="PROSITE" id="PS50110"/>
    </source>
</evidence>
<dbReference type="SMART" id="SM00388">
    <property type="entry name" value="HisKA"/>
    <property type="match status" value="1"/>
</dbReference>
<dbReference type="SUPFAM" id="SSF55874">
    <property type="entry name" value="ATPase domain of HSP90 chaperone/DNA topoisomerase II/histidine kinase"/>
    <property type="match status" value="1"/>
</dbReference>
<comment type="catalytic activity">
    <reaction evidence="1">
        <text>ATP + protein L-histidine = ADP + protein N-phospho-L-histidine.</text>
        <dbReference type="EC" id="2.7.13.3"/>
    </reaction>
</comment>
<dbReference type="GO" id="GO:0000155">
    <property type="term" value="F:phosphorelay sensor kinase activity"/>
    <property type="evidence" value="ECO:0007669"/>
    <property type="project" value="InterPro"/>
</dbReference>
<evidence type="ECO:0000256" key="8">
    <source>
        <dbReference type="ARBA" id="ARBA00024867"/>
    </source>
</evidence>
<dbReference type="Pfam" id="PF00512">
    <property type="entry name" value="HisKA"/>
    <property type="match status" value="1"/>
</dbReference>
<dbReference type="InterPro" id="IPR003661">
    <property type="entry name" value="HisK_dim/P_dom"/>
</dbReference>
<dbReference type="InterPro" id="IPR005467">
    <property type="entry name" value="His_kinase_dom"/>
</dbReference>
<dbReference type="Gene3D" id="1.10.287.130">
    <property type="match status" value="1"/>
</dbReference>
<evidence type="ECO:0000256" key="5">
    <source>
        <dbReference type="ARBA" id="ARBA00022553"/>
    </source>
</evidence>
<gene>
    <name evidence="15" type="primary">barA_4</name>
    <name evidence="15" type="ORF">AMURIS_03194</name>
</gene>
<evidence type="ECO:0000256" key="9">
    <source>
        <dbReference type="ARBA" id="ARBA00074306"/>
    </source>
</evidence>
<keyword evidence="12" id="KW-0812">Transmembrane</keyword>
<organism evidence="15 16">
    <name type="scientific">Acetatifactor muris</name>
    <dbReference type="NCBI Taxonomy" id="879566"/>
    <lineage>
        <taxon>Bacteria</taxon>
        <taxon>Bacillati</taxon>
        <taxon>Bacillota</taxon>
        <taxon>Clostridia</taxon>
        <taxon>Lachnospirales</taxon>
        <taxon>Lachnospiraceae</taxon>
        <taxon>Acetatifactor</taxon>
    </lineage>
</organism>
<dbReference type="SMART" id="SM00448">
    <property type="entry name" value="REC"/>
    <property type="match status" value="2"/>
</dbReference>
<dbReference type="SMART" id="SM00387">
    <property type="entry name" value="HATPase_c"/>
    <property type="match status" value="1"/>
</dbReference>
<dbReference type="FunFam" id="3.30.565.10:FF:000010">
    <property type="entry name" value="Sensor histidine kinase RcsC"/>
    <property type="match status" value="1"/>
</dbReference>
<evidence type="ECO:0000313" key="15">
    <source>
        <dbReference type="EMBL" id="SOY30466.1"/>
    </source>
</evidence>
<evidence type="ECO:0000256" key="11">
    <source>
        <dbReference type="SAM" id="MobiDB-lite"/>
    </source>
</evidence>
<reference evidence="15 16" key="1">
    <citation type="submission" date="2018-01" db="EMBL/GenBank/DDBJ databases">
        <authorList>
            <person name="Gaut B.S."/>
            <person name="Morton B.R."/>
            <person name="Clegg M.T."/>
            <person name="Duvall M.R."/>
        </authorList>
    </citation>
    <scope>NUCLEOTIDE SEQUENCE [LARGE SCALE GENOMIC DNA]</scope>
    <source>
        <strain evidence="15">GP69</strain>
    </source>
</reference>
<dbReference type="SUPFAM" id="SSF52172">
    <property type="entry name" value="CheY-like"/>
    <property type="match status" value="2"/>
</dbReference>
<dbReference type="InterPro" id="IPR011006">
    <property type="entry name" value="CheY-like_superfamily"/>
</dbReference>
<dbReference type="EC" id="2.7.13.3" evidence="3"/>
<dbReference type="Gene3D" id="3.30.565.10">
    <property type="entry name" value="Histidine kinase-like ATPase, C-terminal domain"/>
    <property type="match status" value="1"/>
</dbReference>
<dbReference type="Pfam" id="PF00072">
    <property type="entry name" value="Response_reg"/>
    <property type="match status" value="2"/>
</dbReference>
<keyword evidence="12" id="KW-0472">Membrane</keyword>
<evidence type="ECO:0000256" key="4">
    <source>
        <dbReference type="ARBA" id="ARBA00018672"/>
    </source>
</evidence>
<feature type="domain" description="Response regulatory" evidence="14">
    <location>
        <begin position="626"/>
        <end position="746"/>
    </location>
</feature>
<feature type="domain" description="Response regulatory" evidence="14">
    <location>
        <begin position="769"/>
        <end position="889"/>
    </location>
</feature>
<comment type="function">
    <text evidence="8">May play the central regulatory role in sporulation. It may be an element of the effector pathway responsible for the activation of sporulation genes in response to nutritional stress. Spo0A may act in concert with spo0H (a sigma factor) to control the expression of some genes that are critical to the sporulation process.</text>
</comment>
<dbReference type="InterPro" id="IPR004358">
    <property type="entry name" value="Sig_transdc_His_kin-like_C"/>
</dbReference>
<evidence type="ECO:0000256" key="7">
    <source>
        <dbReference type="ARBA" id="ARBA00023012"/>
    </source>
</evidence>
<feature type="domain" description="Histidine kinase" evidence="13">
    <location>
        <begin position="387"/>
        <end position="612"/>
    </location>
</feature>
<keyword evidence="15" id="KW-0808">Transferase</keyword>
<comment type="similarity">
    <text evidence="2">In the N-terminal section; belongs to the phytochrome family.</text>
</comment>
<keyword evidence="6 15" id="KW-0418">Kinase</keyword>
<keyword evidence="7" id="KW-0902">Two-component regulatory system</keyword>
<dbReference type="Proteomes" id="UP000236311">
    <property type="component" value="Unassembled WGS sequence"/>
</dbReference>
<dbReference type="Gene3D" id="3.40.50.2300">
    <property type="match status" value="2"/>
</dbReference>
<dbReference type="PRINTS" id="PR00344">
    <property type="entry name" value="BCTRLSENSOR"/>
</dbReference>
<dbReference type="InterPro" id="IPR001789">
    <property type="entry name" value="Sig_transdc_resp-reg_receiver"/>
</dbReference>
<dbReference type="EMBL" id="OFSM01000016">
    <property type="protein sequence ID" value="SOY30466.1"/>
    <property type="molecule type" value="Genomic_DNA"/>
</dbReference>
<dbReference type="PANTHER" id="PTHR45339">
    <property type="entry name" value="HYBRID SIGNAL TRANSDUCTION HISTIDINE KINASE J"/>
    <property type="match status" value="1"/>
</dbReference>
<dbReference type="PANTHER" id="PTHR45339:SF5">
    <property type="entry name" value="HISTIDINE KINASE"/>
    <property type="match status" value="1"/>
</dbReference>
<dbReference type="PROSITE" id="PS50109">
    <property type="entry name" value="HIS_KIN"/>
    <property type="match status" value="1"/>
</dbReference>
<dbReference type="SUPFAM" id="SSF47384">
    <property type="entry name" value="Homodimeric domain of signal transducing histidine kinase"/>
    <property type="match status" value="1"/>
</dbReference>
<feature type="modified residue" description="4-aspartylphosphate" evidence="10">
    <location>
        <position position="821"/>
    </location>
</feature>
<feature type="transmembrane region" description="Helical" evidence="12">
    <location>
        <begin position="29"/>
        <end position="52"/>
    </location>
</feature>